<evidence type="ECO:0000256" key="1">
    <source>
        <dbReference type="SAM" id="SignalP"/>
    </source>
</evidence>
<keyword evidence="1" id="KW-0732">Signal</keyword>
<keyword evidence="3" id="KW-1185">Reference proteome</keyword>
<evidence type="ECO:0000313" key="2">
    <source>
        <dbReference type="EMBL" id="QDT07963.1"/>
    </source>
</evidence>
<dbReference type="EMBL" id="CP036525">
    <property type="protein sequence ID" value="QDT07963.1"/>
    <property type="molecule type" value="Genomic_DNA"/>
</dbReference>
<proteinExistence type="predicted"/>
<feature type="chain" id="PRO_5021768082" description="SLA1 homology domain-containing protein" evidence="1">
    <location>
        <begin position="18"/>
        <end position="296"/>
    </location>
</feature>
<organism evidence="2 3">
    <name type="scientific">Rubripirellula lacrimiformis</name>
    <dbReference type="NCBI Taxonomy" id="1930273"/>
    <lineage>
        <taxon>Bacteria</taxon>
        <taxon>Pseudomonadati</taxon>
        <taxon>Planctomycetota</taxon>
        <taxon>Planctomycetia</taxon>
        <taxon>Pirellulales</taxon>
        <taxon>Pirellulaceae</taxon>
        <taxon>Rubripirellula</taxon>
    </lineage>
</organism>
<reference evidence="2 3" key="1">
    <citation type="submission" date="2019-02" db="EMBL/GenBank/DDBJ databases">
        <title>Deep-cultivation of Planctomycetes and their phenomic and genomic characterization uncovers novel biology.</title>
        <authorList>
            <person name="Wiegand S."/>
            <person name="Jogler M."/>
            <person name="Boedeker C."/>
            <person name="Pinto D."/>
            <person name="Vollmers J."/>
            <person name="Rivas-Marin E."/>
            <person name="Kohn T."/>
            <person name="Peeters S.H."/>
            <person name="Heuer A."/>
            <person name="Rast P."/>
            <person name="Oberbeckmann S."/>
            <person name="Bunk B."/>
            <person name="Jeske O."/>
            <person name="Meyerdierks A."/>
            <person name="Storesund J.E."/>
            <person name="Kallscheuer N."/>
            <person name="Luecker S."/>
            <person name="Lage O.M."/>
            <person name="Pohl T."/>
            <person name="Merkel B.J."/>
            <person name="Hornburger P."/>
            <person name="Mueller R.-W."/>
            <person name="Bruemmer F."/>
            <person name="Labrenz M."/>
            <person name="Spormann A.M."/>
            <person name="Op den Camp H."/>
            <person name="Overmann J."/>
            <person name="Amann R."/>
            <person name="Jetten M.S.M."/>
            <person name="Mascher T."/>
            <person name="Medema M.H."/>
            <person name="Devos D.P."/>
            <person name="Kaster A.-K."/>
            <person name="Ovreas L."/>
            <person name="Rohde M."/>
            <person name="Galperin M.Y."/>
            <person name="Jogler C."/>
        </authorList>
    </citation>
    <scope>NUCLEOTIDE SEQUENCE [LARGE SCALE GENOMIC DNA]</scope>
    <source>
        <strain evidence="2 3">K22_7</strain>
    </source>
</reference>
<protein>
    <recommendedName>
        <fullName evidence="4">SLA1 homology domain-containing protein</fullName>
    </recommendedName>
</protein>
<evidence type="ECO:0008006" key="4">
    <source>
        <dbReference type="Google" id="ProtNLM"/>
    </source>
</evidence>
<dbReference type="OrthoDB" id="297433at2"/>
<name>A0A517NLL8_9BACT</name>
<dbReference type="RefSeq" id="WP_145176671.1">
    <property type="nucleotide sequence ID" value="NZ_CP036525.1"/>
</dbReference>
<dbReference type="KEGG" id="rlc:K227x_63930"/>
<dbReference type="AlphaFoldDB" id="A0A517NLL8"/>
<dbReference type="Proteomes" id="UP000318538">
    <property type="component" value="Chromosome"/>
</dbReference>
<sequence precursor="true">MRIACFLTIFFATVSFAQRPQLLTWETTDGHNAKGIIYSVNAATNKVTILVPKEVDLDRLTEASQEMAFEEVKKLAVPSKEPEPVEEKTETEKDPQFMLLGSIGDPTIEEWDAATSETKIATIGTILFGIMSAEKFKDEINAELRSPTNFNNACFEIYAGVELLRMKLESDGQQDRIKGSKLSDYFGAILSAKKWLRTNSRIVEGISFDGMTVIEVDSSYPKLAGKITNPTSKNLMMGNFNFSWERDGRIEAIKALVITDLKPGATKTFTVDLPNVPDGESPLEFDISPTGLLFDE</sequence>
<evidence type="ECO:0000313" key="3">
    <source>
        <dbReference type="Proteomes" id="UP000318538"/>
    </source>
</evidence>
<gene>
    <name evidence="2" type="ORF">K227x_63930</name>
</gene>
<feature type="signal peptide" evidence="1">
    <location>
        <begin position="1"/>
        <end position="17"/>
    </location>
</feature>
<accession>A0A517NLL8</accession>